<dbReference type="SUPFAM" id="SSF53335">
    <property type="entry name" value="S-adenosyl-L-methionine-dependent methyltransferases"/>
    <property type="match status" value="1"/>
</dbReference>
<dbReference type="InterPro" id="IPR041698">
    <property type="entry name" value="Methyltransf_25"/>
</dbReference>
<dbReference type="Proteomes" id="UP000533598">
    <property type="component" value="Unassembled WGS sequence"/>
</dbReference>
<protein>
    <submittedName>
        <fullName evidence="2">Cyclopropane fatty-acyl-phospholipid synthase-like methyltransferase</fullName>
    </submittedName>
</protein>
<dbReference type="GO" id="GO:0008168">
    <property type="term" value="F:methyltransferase activity"/>
    <property type="evidence" value="ECO:0007669"/>
    <property type="project" value="UniProtKB-KW"/>
</dbReference>
<organism evidence="2 3">
    <name type="scientific">Crossiella cryophila</name>
    <dbReference type="NCBI Taxonomy" id="43355"/>
    <lineage>
        <taxon>Bacteria</taxon>
        <taxon>Bacillati</taxon>
        <taxon>Actinomycetota</taxon>
        <taxon>Actinomycetes</taxon>
        <taxon>Pseudonocardiales</taxon>
        <taxon>Pseudonocardiaceae</taxon>
        <taxon>Crossiella</taxon>
    </lineage>
</organism>
<evidence type="ECO:0000313" key="2">
    <source>
        <dbReference type="EMBL" id="MBB4680044.1"/>
    </source>
</evidence>
<reference evidence="2 3" key="1">
    <citation type="submission" date="2020-08" db="EMBL/GenBank/DDBJ databases">
        <title>Sequencing the genomes of 1000 actinobacteria strains.</title>
        <authorList>
            <person name="Klenk H.-P."/>
        </authorList>
    </citation>
    <scope>NUCLEOTIDE SEQUENCE [LARGE SCALE GENOMIC DNA]</scope>
    <source>
        <strain evidence="2 3">DSM 44230</strain>
    </source>
</reference>
<keyword evidence="2" id="KW-0808">Transferase</keyword>
<keyword evidence="2" id="KW-0489">Methyltransferase</keyword>
<proteinExistence type="predicted"/>
<dbReference type="Gene3D" id="3.40.50.150">
    <property type="entry name" value="Vaccinia Virus protein VP39"/>
    <property type="match status" value="1"/>
</dbReference>
<evidence type="ECO:0000259" key="1">
    <source>
        <dbReference type="Pfam" id="PF13649"/>
    </source>
</evidence>
<feature type="domain" description="Methyltransferase" evidence="1">
    <location>
        <begin position="69"/>
        <end position="169"/>
    </location>
</feature>
<dbReference type="AlphaFoldDB" id="A0A7W7CID6"/>
<comment type="caution">
    <text evidence="2">The sequence shown here is derived from an EMBL/GenBank/DDBJ whole genome shotgun (WGS) entry which is preliminary data.</text>
</comment>
<sequence>MSTDGIADAYNDSSVLFRVLGALGWGDLVNVGWLTWPTLPLAIGGLGRFQRRLVRNSLALLEARPGEVVLDACCGRGLTTAWLARQGCQALGVDIQPEQIAEASARFGHQPGAGFAVADVTAPPPRAGAVELSDGSLDRIHCLEAAFHFGPAGRQAFLTQAHRLLRPGGRLVLVDFTWRTNDPGTIATLDPDRLVRDTWHFAEFEPLDRYLSTAAATGFTVHAVHDWTPHALAHYGRVAPVLRRILSTGAGRWAARRYRPALAGLTEADWRQLIRIMDAHMTGLVAPCRYTALVLDKPA</sequence>
<gene>
    <name evidence="2" type="ORF">HNR67_006162</name>
</gene>
<name>A0A7W7CID6_9PSEU</name>
<evidence type="ECO:0000313" key="3">
    <source>
        <dbReference type="Proteomes" id="UP000533598"/>
    </source>
</evidence>
<dbReference type="RefSeq" id="WP_185005722.1">
    <property type="nucleotide sequence ID" value="NZ_BAAAUI010000019.1"/>
</dbReference>
<accession>A0A7W7CID6</accession>
<dbReference type="InterPro" id="IPR029063">
    <property type="entry name" value="SAM-dependent_MTases_sf"/>
</dbReference>
<dbReference type="GO" id="GO:0032259">
    <property type="term" value="P:methylation"/>
    <property type="evidence" value="ECO:0007669"/>
    <property type="project" value="UniProtKB-KW"/>
</dbReference>
<keyword evidence="3" id="KW-1185">Reference proteome</keyword>
<dbReference type="EMBL" id="JACHMH010000001">
    <property type="protein sequence ID" value="MBB4680044.1"/>
    <property type="molecule type" value="Genomic_DNA"/>
</dbReference>
<dbReference type="PANTHER" id="PTHR43591">
    <property type="entry name" value="METHYLTRANSFERASE"/>
    <property type="match status" value="1"/>
</dbReference>
<dbReference type="CDD" id="cd02440">
    <property type="entry name" value="AdoMet_MTases"/>
    <property type="match status" value="1"/>
</dbReference>
<dbReference type="Pfam" id="PF13649">
    <property type="entry name" value="Methyltransf_25"/>
    <property type="match status" value="1"/>
</dbReference>